<dbReference type="GO" id="GO:0003677">
    <property type="term" value="F:DNA binding"/>
    <property type="evidence" value="ECO:0007669"/>
    <property type="project" value="InterPro"/>
</dbReference>
<name>A0A6I6N3T8_9ACTN</name>
<protein>
    <submittedName>
        <fullName evidence="2">Transposase</fullName>
    </submittedName>
</protein>
<feature type="coiled-coil region" evidence="1">
    <location>
        <begin position="57"/>
        <end position="84"/>
    </location>
</feature>
<dbReference type="SUPFAM" id="SSF46689">
    <property type="entry name" value="Homeodomain-like"/>
    <property type="match status" value="1"/>
</dbReference>
<dbReference type="PANTHER" id="PTHR33215">
    <property type="entry name" value="PROTEIN DISTAL ANTENNA"/>
    <property type="match status" value="1"/>
</dbReference>
<dbReference type="GO" id="GO:0004803">
    <property type="term" value="F:transposase activity"/>
    <property type="evidence" value="ECO:0007669"/>
    <property type="project" value="InterPro"/>
</dbReference>
<organism evidence="2 3">
    <name type="scientific">Streptomyces broussonetiae</name>
    <dbReference type="NCBI Taxonomy" id="2686304"/>
    <lineage>
        <taxon>Bacteria</taxon>
        <taxon>Bacillati</taxon>
        <taxon>Actinomycetota</taxon>
        <taxon>Actinomycetes</taxon>
        <taxon>Kitasatosporales</taxon>
        <taxon>Streptomycetaceae</taxon>
        <taxon>Streptomyces</taxon>
    </lineage>
</organism>
<keyword evidence="1" id="KW-0175">Coiled coil</keyword>
<dbReference type="Pfam" id="PF01527">
    <property type="entry name" value="HTH_Tnp_1"/>
    <property type="match status" value="1"/>
</dbReference>
<sequence>MGTYKYSAEFRADAVALARSSGWPVSRIAAELGVNHETLRQWIKTAEKAERPEAVAASAKDAEIAALRKQVRELEMERDILRRAAKYFAGETNW</sequence>
<dbReference type="PANTHER" id="PTHR33215:SF13">
    <property type="entry name" value="PROTEIN DISTAL ANTENNA"/>
    <property type="match status" value="1"/>
</dbReference>
<keyword evidence="3" id="KW-1185">Reference proteome</keyword>
<dbReference type="AlphaFoldDB" id="A0A6I6N3T8"/>
<evidence type="ECO:0000256" key="1">
    <source>
        <dbReference type="SAM" id="Coils"/>
    </source>
</evidence>
<proteinExistence type="predicted"/>
<dbReference type="InterPro" id="IPR051839">
    <property type="entry name" value="RD_transcriptional_regulator"/>
</dbReference>
<reference evidence="2 3" key="1">
    <citation type="submission" date="2019-12" db="EMBL/GenBank/DDBJ databases">
        <title>Streptomyces sp. strain T44 isolated from rhizosphere soil of Broussonetia papyrifera.</title>
        <authorList>
            <person name="Mo P."/>
        </authorList>
    </citation>
    <scope>NUCLEOTIDE SEQUENCE [LARGE SCALE GENOMIC DNA]</scope>
    <source>
        <strain evidence="2 3">T44</strain>
    </source>
</reference>
<dbReference type="EMBL" id="CP047020">
    <property type="protein sequence ID" value="QHA07888.1"/>
    <property type="molecule type" value="Genomic_DNA"/>
</dbReference>
<evidence type="ECO:0000313" key="2">
    <source>
        <dbReference type="EMBL" id="QHA07888.1"/>
    </source>
</evidence>
<dbReference type="Proteomes" id="UP000436138">
    <property type="component" value="Chromosome"/>
</dbReference>
<gene>
    <name evidence="2" type="ORF">GQF42_35475</name>
</gene>
<dbReference type="InterPro" id="IPR009057">
    <property type="entry name" value="Homeodomain-like_sf"/>
</dbReference>
<evidence type="ECO:0000313" key="3">
    <source>
        <dbReference type="Proteomes" id="UP000436138"/>
    </source>
</evidence>
<accession>A0A6I6N3T8</accession>
<dbReference type="InterPro" id="IPR002514">
    <property type="entry name" value="Transposase_8"/>
</dbReference>
<dbReference type="GO" id="GO:0006313">
    <property type="term" value="P:DNA transposition"/>
    <property type="evidence" value="ECO:0007669"/>
    <property type="project" value="InterPro"/>
</dbReference>
<dbReference type="KEGG" id="sbro:GQF42_35475"/>
<dbReference type="Gene3D" id="1.10.10.60">
    <property type="entry name" value="Homeodomain-like"/>
    <property type="match status" value="1"/>
</dbReference>